<keyword evidence="3" id="KW-1185">Reference proteome</keyword>
<evidence type="ECO:0000313" key="2">
    <source>
        <dbReference type="EMBL" id="SUY46112.1"/>
    </source>
</evidence>
<feature type="transmembrane region" description="Helical" evidence="1">
    <location>
        <begin position="47"/>
        <end position="67"/>
    </location>
</feature>
<name>A0A381J5M8_9CLOT</name>
<dbReference type="AlphaFoldDB" id="A0A381J5M8"/>
<reference evidence="2 3" key="1">
    <citation type="submission" date="2018-06" db="EMBL/GenBank/DDBJ databases">
        <authorList>
            <consortium name="Pathogen Informatics"/>
            <person name="Doyle S."/>
        </authorList>
    </citation>
    <scope>NUCLEOTIDE SEQUENCE [LARGE SCALE GENOMIC DNA]</scope>
    <source>
        <strain evidence="2 3">NCTC9836</strain>
    </source>
</reference>
<evidence type="ECO:0000313" key="3">
    <source>
        <dbReference type="Proteomes" id="UP000254664"/>
    </source>
</evidence>
<keyword evidence="1" id="KW-1133">Transmembrane helix</keyword>
<accession>A0A381J5M8</accession>
<gene>
    <name evidence="2" type="ORF">NCTC9836_00603</name>
</gene>
<feature type="transmembrane region" description="Helical" evidence="1">
    <location>
        <begin position="130"/>
        <end position="153"/>
    </location>
</feature>
<dbReference type="EMBL" id="UFWZ01000001">
    <property type="protein sequence ID" value="SUY46112.1"/>
    <property type="molecule type" value="Genomic_DNA"/>
</dbReference>
<keyword evidence="1" id="KW-0472">Membrane</keyword>
<sequence>MDNKLNKIVAHFYLTQTNNYIKVDTKITEVYNIHIRKVLYRGDAVEFKSSIIVITLVVFIFILLNLGKKLVYHIRFKGYKIKYVSSRLKIGRRWIIYMGIMFMIDIYSYMKLYKAGYRTFNFYPDMIYEILILVIFFIEILIFLVINSSIMMLNKKFIYIGYENMKFSEINYVKVYEQKSIIRGRLVEISVKGKIENKFYIREKNLYKLEEIFRDKCRVIL</sequence>
<proteinExistence type="predicted"/>
<keyword evidence="1" id="KW-0812">Transmembrane</keyword>
<evidence type="ECO:0000256" key="1">
    <source>
        <dbReference type="SAM" id="Phobius"/>
    </source>
</evidence>
<feature type="transmembrane region" description="Helical" evidence="1">
    <location>
        <begin position="94"/>
        <end position="110"/>
    </location>
</feature>
<organism evidence="2 3">
    <name type="scientific">Clostridium putrefaciens</name>
    <dbReference type="NCBI Taxonomy" id="99675"/>
    <lineage>
        <taxon>Bacteria</taxon>
        <taxon>Bacillati</taxon>
        <taxon>Bacillota</taxon>
        <taxon>Clostridia</taxon>
        <taxon>Eubacteriales</taxon>
        <taxon>Clostridiaceae</taxon>
        <taxon>Clostridium</taxon>
    </lineage>
</organism>
<dbReference type="Proteomes" id="UP000254664">
    <property type="component" value="Unassembled WGS sequence"/>
</dbReference>
<protein>
    <submittedName>
        <fullName evidence="2">Uncharacterized protein</fullName>
    </submittedName>
</protein>